<dbReference type="GO" id="GO:0004424">
    <property type="term" value="F:imidazoleglycerol-phosphate dehydratase activity"/>
    <property type="evidence" value="ECO:0007669"/>
    <property type="project" value="UniProtKB-EC"/>
</dbReference>
<dbReference type="Pfam" id="PF00475">
    <property type="entry name" value="IGPD"/>
    <property type="match status" value="1"/>
</dbReference>
<dbReference type="PANTHER" id="PTHR23133:SF2">
    <property type="entry name" value="IMIDAZOLEGLYCEROL-PHOSPHATE DEHYDRATASE"/>
    <property type="match status" value="1"/>
</dbReference>
<keyword evidence="2 5" id="KW-0028">Amino-acid biosynthesis</keyword>
<organism evidence="6 7">
    <name type="scientific">Peptococcus simiae</name>
    <dbReference type="NCBI Taxonomy" id="1643805"/>
    <lineage>
        <taxon>Bacteria</taxon>
        <taxon>Bacillati</taxon>
        <taxon>Bacillota</taxon>
        <taxon>Clostridia</taxon>
        <taxon>Eubacteriales</taxon>
        <taxon>Peptococcaceae</taxon>
        <taxon>Peptococcus</taxon>
    </lineage>
</organism>
<comment type="subcellular location">
    <subcellularLocation>
        <location evidence="5">Cytoplasm</location>
    </subcellularLocation>
</comment>
<accession>A0ABW9GXW0</accession>
<evidence type="ECO:0000256" key="2">
    <source>
        <dbReference type="ARBA" id="ARBA00022605"/>
    </source>
</evidence>
<proteinExistence type="inferred from homology"/>
<evidence type="ECO:0000256" key="3">
    <source>
        <dbReference type="ARBA" id="ARBA00023102"/>
    </source>
</evidence>
<dbReference type="NCBIfam" id="NF002114">
    <property type="entry name" value="PRK00951.2-4"/>
    <property type="match status" value="1"/>
</dbReference>
<keyword evidence="7" id="KW-1185">Reference proteome</keyword>
<protein>
    <recommendedName>
        <fullName evidence="5">Imidazoleglycerol-phosphate dehydratase</fullName>
        <shortName evidence="5">IGPD</shortName>
        <ecNumber evidence="5">4.2.1.19</ecNumber>
    </recommendedName>
</protein>
<dbReference type="Proteomes" id="UP001631949">
    <property type="component" value="Unassembled WGS sequence"/>
</dbReference>
<comment type="pathway">
    <text evidence="1 5">Amino-acid biosynthesis; L-histidine biosynthesis; L-histidine from 5-phospho-alpha-D-ribose 1-diphosphate: step 6/9.</text>
</comment>
<name>A0ABW9GXW0_9FIRM</name>
<reference evidence="6 7" key="1">
    <citation type="journal article" date="2016" name="Int. J. Syst. Evol. Microbiol.">
        <title>Peptococcus simiae sp. nov., isolated from rhesus macaque faeces and emended description of the genus Peptococcus.</title>
        <authorList>
            <person name="Shkoporov A.N."/>
            <person name="Efimov B.A."/>
            <person name="Kondova I."/>
            <person name="Ouwerling B."/>
            <person name="Chaplin A.V."/>
            <person name="Shcherbakova V.A."/>
            <person name="Langermans J.A.M."/>
        </authorList>
    </citation>
    <scope>NUCLEOTIDE SEQUENCE [LARGE SCALE GENOMIC DNA]</scope>
    <source>
        <strain evidence="6 7">M108</strain>
    </source>
</reference>
<dbReference type="NCBIfam" id="NF002111">
    <property type="entry name" value="PRK00951.2-1"/>
    <property type="match status" value="1"/>
</dbReference>
<gene>
    <name evidence="5 6" type="primary">hisB</name>
    <name evidence="6" type="ORF">ACKQTC_03685</name>
</gene>
<keyword evidence="3 5" id="KW-0368">Histidine biosynthesis</keyword>
<dbReference type="PANTHER" id="PTHR23133">
    <property type="entry name" value="IMIDAZOLEGLYCEROL-PHOSPHATE DEHYDRATASE HIS7"/>
    <property type="match status" value="1"/>
</dbReference>
<comment type="catalytic activity">
    <reaction evidence="5">
        <text>D-erythro-1-(imidazol-4-yl)glycerol 3-phosphate = 3-(imidazol-4-yl)-2-oxopropyl phosphate + H2O</text>
        <dbReference type="Rhea" id="RHEA:11040"/>
        <dbReference type="ChEBI" id="CHEBI:15377"/>
        <dbReference type="ChEBI" id="CHEBI:57766"/>
        <dbReference type="ChEBI" id="CHEBI:58278"/>
        <dbReference type="EC" id="4.2.1.19"/>
    </reaction>
</comment>
<dbReference type="InterPro" id="IPR020565">
    <property type="entry name" value="ImidazoleglycerP_deHydtase_CS"/>
</dbReference>
<dbReference type="EMBL" id="JBJUVG010000003">
    <property type="protein sequence ID" value="MFM9413464.1"/>
    <property type="molecule type" value="Genomic_DNA"/>
</dbReference>
<evidence type="ECO:0000256" key="1">
    <source>
        <dbReference type="ARBA" id="ARBA00005047"/>
    </source>
</evidence>
<evidence type="ECO:0000313" key="6">
    <source>
        <dbReference type="EMBL" id="MFM9413464.1"/>
    </source>
</evidence>
<dbReference type="PROSITE" id="PS00955">
    <property type="entry name" value="IGP_DEHYDRATASE_2"/>
    <property type="match status" value="1"/>
</dbReference>
<dbReference type="HAMAP" id="MF_00076">
    <property type="entry name" value="HisB"/>
    <property type="match status" value="1"/>
</dbReference>
<dbReference type="EC" id="4.2.1.19" evidence="5"/>
<dbReference type="InterPro" id="IPR000807">
    <property type="entry name" value="ImidazoleglycerolP_deHydtase"/>
</dbReference>
<comment type="caution">
    <text evidence="6">The sequence shown here is derived from an EMBL/GenBank/DDBJ whole genome shotgun (WGS) entry which is preliminary data.</text>
</comment>
<dbReference type="CDD" id="cd07914">
    <property type="entry name" value="IGPD"/>
    <property type="match status" value="1"/>
</dbReference>
<keyword evidence="5" id="KW-0963">Cytoplasm</keyword>
<dbReference type="Gene3D" id="3.30.230.40">
    <property type="entry name" value="Imidazole glycerol phosphate dehydratase, domain 1"/>
    <property type="match status" value="2"/>
</dbReference>
<dbReference type="InterPro" id="IPR020568">
    <property type="entry name" value="Ribosomal_Su5_D2-typ_SF"/>
</dbReference>
<dbReference type="SUPFAM" id="SSF54211">
    <property type="entry name" value="Ribosomal protein S5 domain 2-like"/>
    <property type="match status" value="2"/>
</dbReference>
<dbReference type="RefSeq" id="WP_408977079.1">
    <property type="nucleotide sequence ID" value="NZ_JBJUVG010000003.1"/>
</dbReference>
<comment type="similarity">
    <text evidence="5">Belongs to the imidazoleglycerol-phosphate dehydratase family.</text>
</comment>
<keyword evidence="4 5" id="KW-0456">Lyase</keyword>
<dbReference type="InterPro" id="IPR038494">
    <property type="entry name" value="IGPD_sf"/>
</dbReference>
<evidence type="ECO:0000313" key="7">
    <source>
        <dbReference type="Proteomes" id="UP001631949"/>
    </source>
</evidence>
<evidence type="ECO:0000256" key="5">
    <source>
        <dbReference type="HAMAP-Rule" id="MF_00076"/>
    </source>
</evidence>
<sequence length="193" mass="21225">MMSIERRRHTKETDIHLVLDLDGNGHTNIDTGIGFFDHMLTALAVHAGWDLTLYCNGDLEVCGHHTVEDCGIVLGDALHQALGTKTGLVRYGHAYIPMDEALVRCVVDVSGRPYLAFDATFTAPTVGQLDTQLVEEFFRAFAMHAGITLHIAVLSGKNDHHCIETMFKSVAHAMRKALMKRDGVLSTKGVFHA</sequence>
<evidence type="ECO:0000256" key="4">
    <source>
        <dbReference type="ARBA" id="ARBA00023239"/>
    </source>
</evidence>